<evidence type="ECO:0000256" key="3">
    <source>
        <dbReference type="ARBA" id="ARBA00022771"/>
    </source>
</evidence>
<keyword evidence="2" id="KW-0479">Metal-binding</keyword>
<keyword evidence="5" id="KW-0175">Coiled coil</keyword>
<organism evidence="7 8">
    <name type="scientific">Phlebotomus papatasi</name>
    <name type="common">Sandfly</name>
    <dbReference type="NCBI Taxonomy" id="29031"/>
    <lineage>
        <taxon>Eukaryota</taxon>
        <taxon>Metazoa</taxon>
        <taxon>Ecdysozoa</taxon>
        <taxon>Arthropoda</taxon>
        <taxon>Hexapoda</taxon>
        <taxon>Insecta</taxon>
        <taxon>Pterygota</taxon>
        <taxon>Neoptera</taxon>
        <taxon>Endopterygota</taxon>
        <taxon>Diptera</taxon>
        <taxon>Nematocera</taxon>
        <taxon>Psychodoidea</taxon>
        <taxon>Psychodidae</taxon>
        <taxon>Phlebotomus</taxon>
        <taxon>Phlebotomus</taxon>
    </lineage>
</organism>
<dbReference type="EnsemblMetazoa" id="PPAI002311-RA">
    <property type="protein sequence ID" value="PPAI002311-PA"/>
    <property type="gene ID" value="PPAI002311"/>
</dbReference>
<dbReference type="InterPro" id="IPR000571">
    <property type="entry name" value="Znf_CCCH"/>
</dbReference>
<dbReference type="GO" id="GO:0002181">
    <property type="term" value="P:cytoplasmic translation"/>
    <property type="evidence" value="ECO:0007669"/>
    <property type="project" value="TreeGrafter"/>
</dbReference>
<feature type="compositionally biased region" description="Acidic residues" evidence="6">
    <location>
        <begin position="384"/>
        <end position="396"/>
    </location>
</feature>
<dbReference type="EMBL" id="AJVK01024407">
    <property type="status" value="NOT_ANNOTATED_CDS"/>
    <property type="molecule type" value="Genomic_DNA"/>
</dbReference>
<accession>A0A1B0GMD3</accession>
<dbReference type="PROSITE" id="PS50103">
    <property type="entry name" value="ZF_C3H1"/>
    <property type="match status" value="1"/>
</dbReference>
<keyword evidence="4" id="KW-0862">Zinc</keyword>
<evidence type="ECO:0000256" key="5">
    <source>
        <dbReference type="SAM" id="Coils"/>
    </source>
</evidence>
<name>A0A1B0GMD3_PHLPP</name>
<feature type="coiled-coil region" evidence="5">
    <location>
        <begin position="277"/>
        <end position="304"/>
    </location>
</feature>
<feature type="region of interest" description="Disordered" evidence="6">
    <location>
        <begin position="378"/>
        <end position="407"/>
    </location>
</feature>
<dbReference type="AlphaFoldDB" id="A0A1B0GMD3"/>
<comment type="similarity">
    <text evidence="1">Belongs to the ZC3H15/TMA46 family.</text>
</comment>
<feature type="region of interest" description="Disordered" evidence="6">
    <location>
        <begin position="1"/>
        <end position="71"/>
    </location>
</feature>
<keyword evidence="3" id="KW-0863">Zinc-finger</keyword>
<keyword evidence="8" id="KW-1185">Reference proteome</keyword>
<dbReference type="Pfam" id="PF16543">
    <property type="entry name" value="DFRP_C"/>
    <property type="match status" value="1"/>
</dbReference>
<dbReference type="Gene3D" id="6.20.400.10">
    <property type="match status" value="1"/>
</dbReference>
<dbReference type="GO" id="GO:0008270">
    <property type="term" value="F:zinc ion binding"/>
    <property type="evidence" value="ECO:0007669"/>
    <property type="project" value="UniProtKB-KW"/>
</dbReference>
<dbReference type="PANTHER" id="PTHR12681">
    <property type="entry name" value="ZINC FINGER-CONTAINING PROTEIN P48ZNF"/>
    <property type="match status" value="1"/>
</dbReference>
<reference evidence="7" key="1">
    <citation type="submission" date="2022-08" db="UniProtKB">
        <authorList>
            <consortium name="EnsemblMetazoa"/>
        </authorList>
    </citation>
    <scope>IDENTIFICATION</scope>
    <source>
        <strain evidence="7">Israel</strain>
    </source>
</reference>
<proteinExistence type="inferred from homology"/>
<protein>
    <submittedName>
        <fullName evidence="7">Uncharacterized protein</fullName>
    </submittedName>
</protein>
<evidence type="ECO:0000256" key="1">
    <source>
        <dbReference type="ARBA" id="ARBA00010043"/>
    </source>
</evidence>
<dbReference type="GO" id="GO:0005829">
    <property type="term" value="C:cytosol"/>
    <property type="evidence" value="ECO:0007669"/>
    <property type="project" value="TreeGrafter"/>
</dbReference>
<sequence>MPPKKPQPTTSKKAEQKKKEKVIEDKTFGLKNKKGAKQQKFISQVEKQVKSGGQHPLAPNTNAKKEEKERKLREQKELLAIFKPVQNQKIEKGSPNTQLFLSISTVALELCGFVPFQEPIPSPWFVSSSSRASAPRGTNASSRTICRWSVKVEKRSLYVDMRDEMGADEEDTMENWNEEKLKEVVDKKHGKEKRMPTTDIICKYFLDAVEKNKYGWFWECPNGEKCIYRHALPQGYVLKRDKKILDKKPEISLVDLIESERAALGSQQTRVTLESFIAWKKRKIEEKKEKIRKEEEKKRNEFKSGKNIGLSGREMFSFNPDLVDDGQMEDGDVAFDSYEREDTEDDKGIEYREIDFNSLSLGEVDGTGTVATADRFHRLKEEEDGKEEEDEEEGAEAIEASDAAPINENLFLSEDLEGLDDELNELDIDK</sequence>
<dbReference type="VEuPathDB" id="VectorBase:PPAPM1_009015"/>
<evidence type="ECO:0000313" key="7">
    <source>
        <dbReference type="EnsemblMetazoa" id="PPAI002311-PA"/>
    </source>
</evidence>
<dbReference type="VEuPathDB" id="VectorBase:PPAI002311"/>
<evidence type="ECO:0000313" key="8">
    <source>
        <dbReference type="Proteomes" id="UP000092462"/>
    </source>
</evidence>
<evidence type="ECO:0000256" key="6">
    <source>
        <dbReference type="SAM" id="MobiDB-lite"/>
    </source>
</evidence>
<dbReference type="GO" id="GO:0003729">
    <property type="term" value="F:mRNA binding"/>
    <property type="evidence" value="ECO:0007669"/>
    <property type="project" value="TreeGrafter"/>
</dbReference>
<evidence type="ECO:0000256" key="4">
    <source>
        <dbReference type="ARBA" id="ARBA00022833"/>
    </source>
</evidence>
<evidence type="ECO:0000256" key="2">
    <source>
        <dbReference type="ARBA" id="ARBA00022723"/>
    </source>
</evidence>
<dbReference type="Proteomes" id="UP000092462">
    <property type="component" value="Unassembled WGS sequence"/>
</dbReference>
<dbReference type="InterPro" id="IPR032378">
    <property type="entry name" value="ZC3H15/TMA46_C"/>
</dbReference>
<feature type="compositionally biased region" description="Basic and acidic residues" evidence="6">
    <location>
        <begin position="12"/>
        <end position="28"/>
    </location>
</feature>
<dbReference type="EMBL" id="AJVK01024406">
    <property type="status" value="NOT_ANNOTATED_CDS"/>
    <property type="molecule type" value="Genomic_DNA"/>
</dbReference>
<dbReference type="PANTHER" id="PTHR12681:SF0">
    <property type="entry name" value="ZINC FINGER CCCH DOMAIN-CONTAINING PROTEIN 15"/>
    <property type="match status" value="1"/>
</dbReference>